<evidence type="ECO:0000313" key="2">
    <source>
        <dbReference type="Proteomes" id="UP000225706"/>
    </source>
</evidence>
<proteinExistence type="predicted"/>
<keyword evidence="2" id="KW-1185">Reference proteome</keyword>
<dbReference type="SUPFAM" id="SSF54001">
    <property type="entry name" value="Cysteine proteinases"/>
    <property type="match status" value="1"/>
</dbReference>
<protein>
    <submittedName>
        <fullName evidence="1">Uncharacterized protein</fullName>
    </submittedName>
</protein>
<dbReference type="Gene3D" id="3.30.750.130">
    <property type="match status" value="1"/>
</dbReference>
<evidence type="ECO:0000313" key="1">
    <source>
        <dbReference type="EMBL" id="PFX31977.1"/>
    </source>
</evidence>
<gene>
    <name evidence="1" type="ORF">AWC38_SpisGene3260</name>
</gene>
<comment type="caution">
    <text evidence="1">The sequence shown here is derived from an EMBL/GenBank/DDBJ whole genome shotgun (WGS) entry which is preliminary data.</text>
</comment>
<accession>A0A2B4SU12</accession>
<dbReference type="AlphaFoldDB" id="A0A2B4SU12"/>
<name>A0A2B4SU12_STYPI</name>
<reference evidence="2" key="1">
    <citation type="journal article" date="2017" name="bioRxiv">
        <title>Comparative analysis of the genomes of Stylophora pistillata and Acropora digitifera provides evidence for extensive differences between species of corals.</title>
        <authorList>
            <person name="Voolstra C.R."/>
            <person name="Li Y."/>
            <person name="Liew Y.J."/>
            <person name="Baumgarten S."/>
            <person name="Zoccola D."/>
            <person name="Flot J.-F."/>
            <person name="Tambutte S."/>
            <person name="Allemand D."/>
            <person name="Aranda M."/>
        </authorList>
    </citation>
    <scope>NUCLEOTIDE SEQUENCE [LARGE SCALE GENOMIC DNA]</scope>
</reference>
<dbReference type="OrthoDB" id="5970459at2759"/>
<dbReference type="Proteomes" id="UP000225706">
    <property type="component" value="Unassembled WGS sequence"/>
</dbReference>
<sequence>MYLSGRIFKKYRVRLPVECYFRCEEEITCQSYNVVVGQNICELNNRTKEARPEDFIPDHKRFYMKRSGNRVPLGSIRELPAETCCEIKASDGDEMAAGKYWIYTKENSKVIQAYCKGSWQKINGEEPVCFGAKDNLYGSFSMTKSGRVKTMKLIHRSGSVRCNPRTAASYWGCTHQEYGEKLMTIITDANKKPVYPPAEDLKYHSYSLPGYHHNSTELVFRSLVNPLSVSSNQELQIWYGQDWREFSEENNSGETCVDVFVWLRIEREHATVSVLKLNELWGEPSFKRRMLSTALRVTREEFETVWPPNATPNLHSGRKDLLESDLILIPCTLSTTEHWFLLAVFPKKYLMAFLDSAASDYVEPSAGVVMKKMF</sequence>
<dbReference type="EMBL" id="LSMT01000029">
    <property type="protein sequence ID" value="PFX31977.1"/>
    <property type="molecule type" value="Genomic_DNA"/>
</dbReference>
<organism evidence="1 2">
    <name type="scientific">Stylophora pistillata</name>
    <name type="common">Smooth cauliflower coral</name>
    <dbReference type="NCBI Taxonomy" id="50429"/>
    <lineage>
        <taxon>Eukaryota</taxon>
        <taxon>Metazoa</taxon>
        <taxon>Cnidaria</taxon>
        <taxon>Anthozoa</taxon>
        <taxon>Hexacorallia</taxon>
        <taxon>Scleractinia</taxon>
        <taxon>Astrocoeniina</taxon>
        <taxon>Pocilloporidae</taxon>
        <taxon>Stylophora</taxon>
    </lineage>
</organism>
<dbReference type="InterPro" id="IPR038765">
    <property type="entry name" value="Papain-like_cys_pep_sf"/>
</dbReference>